<protein>
    <recommendedName>
        <fullName evidence="4">Lipoprotein</fullName>
    </recommendedName>
</protein>
<sequence length="136" mass="14694">MTIPAKILLPLAALGMITACATTDASRADKGAAELATLLEGRVAGEPQNCVNTFSGRNFTIIDRTALTLRDGDTIWVARTSDTRSLDDDDILLIEKFGGSRVCTSDQIKTLDRMGGFVTGFIRVESFVPWRKPEGS</sequence>
<feature type="signal peptide" evidence="1">
    <location>
        <begin position="1"/>
        <end position="21"/>
    </location>
</feature>
<proteinExistence type="predicted"/>
<reference evidence="2 3" key="1">
    <citation type="submission" date="2016-07" db="EMBL/GenBank/DDBJ databases">
        <title>Complete genome sequence of Altererythrobacter namhicola JCM 16345T, containing esterase-encoding genes.</title>
        <authorList>
            <person name="Cheng H."/>
            <person name="Wu Y.-H."/>
            <person name="Jian S.-L."/>
            <person name="Huo Y.-Y."/>
            <person name="Wang C.-S."/>
            <person name="Xu X.-W."/>
        </authorList>
    </citation>
    <scope>NUCLEOTIDE SEQUENCE [LARGE SCALE GENOMIC DNA]</scope>
    <source>
        <strain evidence="2 3">JCM 16345</strain>
    </source>
</reference>
<evidence type="ECO:0000256" key="1">
    <source>
        <dbReference type="SAM" id="SignalP"/>
    </source>
</evidence>
<dbReference type="EMBL" id="CP016545">
    <property type="protein sequence ID" value="ANU06989.1"/>
    <property type="molecule type" value="Genomic_DNA"/>
</dbReference>
<evidence type="ECO:0000313" key="3">
    <source>
        <dbReference type="Proteomes" id="UP000092698"/>
    </source>
</evidence>
<feature type="chain" id="PRO_5008884317" description="Lipoprotein" evidence="1">
    <location>
        <begin position="22"/>
        <end position="136"/>
    </location>
</feature>
<dbReference type="RefSeq" id="WP_067785950.1">
    <property type="nucleotide sequence ID" value="NZ_CP016545.1"/>
</dbReference>
<dbReference type="PROSITE" id="PS51257">
    <property type="entry name" value="PROKAR_LIPOPROTEIN"/>
    <property type="match status" value="1"/>
</dbReference>
<evidence type="ECO:0008006" key="4">
    <source>
        <dbReference type="Google" id="ProtNLM"/>
    </source>
</evidence>
<keyword evidence="1" id="KW-0732">Signal</keyword>
<dbReference type="OrthoDB" id="5956991at2"/>
<gene>
    <name evidence="2" type="ORF">A6F65_00667</name>
</gene>
<evidence type="ECO:0000313" key="2">
    <source>
        <dbReference type="EMBL" id="ANU06989.1"/>
    </source>
</evidence>
<name>A0A1C7D699_9SPHN</name>
<organism evidence="2 3">
    <name type="scientific">Paraurantiacibacter namhicola</name>
    <dbReference type="NCBI Taxonomy" id="645517"/>
    <lineage>
        <taxon>Bacteria</taxon>
        <taxon>Pseudomonadati</taxon>
        <taxon>Pseudomonadota</taxon>
        <taxon>Alphaproteobacteria</taxon>
        <taxon>Sphingomonadales</taxon>
        <taxon>Erythrobacteraceae</taxon>
        <taxon>Paraurantiacibacter</taxon>
    </lineage>
</organism>
<dbReference type="STRING" id="645517.A6F65_00667"/>
<dbReference type="AlphaFoldDB" id="A0A1C7D699"/>
<keyword evidence="3" id="KW-1185">Reference proteome</keyword>
<accession>A0A1C7D699</accession>
<dbReference type="Proteomes" id="UP000092698">
    <property type="component" value="Chromosome"/>
</dbReference>
<dbReference type="KEGG" id="anh:A6F65_00667"/>